<dbReference type="Pfam" id="PF02050">
    <property type="entry name" value="FliJ"/>
    <property type="match status" value="1"/>
</dbReference>
<evidence type="ECO:0000256" key="3">
    <source>
        <dbReference type="ARBA" id="ARBA00020392"/>
    </source>
</evidence>
<dbReference type="GO" id="GO:0044781">
    <property type="term" value="P:bacterial-type flagellum organization"/>
    <property type="evidence" value="ECO:0007669"/>
    <property type="project" value="UniProtKB-KW"/>
</dbReference>
<comment type="similarity">
    <text evidence="2">Belongs to the FliJ family.</text>
</comment>
<evidence type="ECO:0000256" key="11">
    <source>
        <dbReference type="SAM" id="Coils"/>
    </source>
</evidence>
<dbReference type="GO" id="GO:0006935">
    <property type="term" value="P:chemotaxis"/>
    <property type="evidence" value="ECO:0007669"/>
    <property type="project" value="UniProtKB-KW"/>
</dbReference>
<dbReference type="GO" id="GO:0015031">
    <property type="term" value="P:protein transport"/>
    <property type="evidence" value="ECO:0007669"/>
    <property type="project" value="UniProtKB-KW"/>
</dbReference>
<keyword evidence="12" id="KW-0966">Cell projection</keyword>
<evidence type="ECO:0000256" key="10">
    <source>
        <dbReference type="ARBA" id="ARBA00023225"/>
    </source>
</evidence>
<keyword evidence="5" id="KW-1003">Cell membrane</keyword>
<evidence type="ECO:0000256" key="6">
    <source>
        <dbReference type="ARBA" id="ARBA00022500"/>
    </source>
</evidence>
<proteinExistence type="inferred from homology"/>
<evidence type="ECO:0000256" key="4">
    <source>
        <dbReference type="ARBA" id="ARBA00022448"/>
    </source>
</evidence>
<dbReference type="EMBL" id="CP007770">
    <property type="protein sequence ID" value="AJC87352.1"/>
    <property type="molecule type" value="Genomic_DNA"/>
</dbReference>
<keyword evidence="10" id="KW-1006">Bacterial flagellum protein export</keyword>
<dbReference type="InterPro" id="IPR012823">
    <property type="entry name" value="Flagell_FliJ"/>
</dbReference>
<name>A0A0A8H0B2_9BACT</name>
<organism evidence="12 13">
    <name type="scientific">Campylobacter insulaenigrae NCTC 12927</name>
    <dbReference type="NCBI Taxonomy" id="1031564"/>
    <lineage>
        <taxon>Bacteria</taxon>
        <taxon>Pseudomonadati</taxon>
        <taxon>Campylobacterota</taxon>
        <taxon>Epsilonproteobacteria</taxon>
        <taxon>Campylobacterales</taxon>
        <taxon>Campylobacteraceae</taxon>
        <taxon>Campylobacter</taxon>
    </lineage>
</organism>
<comment type="subcellular location">
    <subcellularLocation>
        <location evidence="1">Cell membrane</location>
        <topology evidence="1">Peripheral membrane protein</topology>
        <orientation evidence="1">Cytoplasmic side</orientation>
    </subcellularLocation>
</comment>
<dbReference type="RefSeq" id="WP_039649340.1">
    <property type="nucleotide sequence ID" value="NZ_CP007770.1"/>
</dbReference>
<dbReference type="STRING" id="1031564.CINS_0353"/>
<accession>A0A0A8H0B2</accession>
<keyword evidence="11" id="KW-0175">Coiled coil</keyword>
<protein>
    <recommendedName>
        <fullName evidence="3">Flagellar FliJ protein</fullName>
    </recommendedName>
</protein>
<keyword evidence="9" id="KW-0472">Membrane</keyword>
<feature type="coiled-coil region" evidence="11">
    <location>
        <begin position="9"/>
        <end position="50"/>
    </location>
</feature>
<dbReference type="GO" id="GO:0005886">
    <property type="term" value="C:plasma membrane"/>
    <property type="evidence" value="ECO:0007669"/>
    <property type="project" value="UniProtKB-SubCell"/>
</dbReference>
<evidence type="ECO:0000313" key="12">
    <source>
        <dbReference type="EMBL" id="AJC87352.1"/>
    </source>
</evidence>
<evidence type="ECO:0000256" key="9">
    <source>
        <dbReference type="ARBA" id="ARBA00023136"/>
    </source>
</evidence>
<dbReference type="KEGG" id="cis:CINS_0353"/>
<dbReference type="GeneID" id="74431168"/>
<keyword evidence="7" id="KW-1005">Bacterial flagellum biogenesis</keyword>
<dbReference type="Proteomes" id="UP000031163">
    <property type="component" value="Chromosome"/>
</dbReference>
<dbReference type="GO" id="GO:0009288">
    <property type="term" value="C:bacterial-type flagellum"/>
    <property type="evidence" value="ECO:0007669"/>
    <property type="project" value="InterPro"/>
</dbReference>
<dbReference type="AlphaFoldDB" id="A0A0A8H0B2"/>
<gene>
    <name evidence="12" type="ORF">CINS_0353</name>
</gene>
<evidence type="ECO:0000256" key="8">
    <source>
        <dbReference type="ARBA" id="ARBA00022927"/>
    </source>
</evidence>
<evidence type="ECO:0000256" key="7">
    <source>
        <dbReference type="ARBA" id="ARBA00022795"/>
    </source>
</evidence>
<dbReference type="Gene3D" id="1.10.287.1700">
    <property type="match status" value="1"/>
</dbReference>
<evidence type="ECO:0000256" key="5">
    <source>
        <dbReference type="ARBA" id="ARBA00022475"/>
    </source>
</evidence>
<dbReference type="GO" id="GO:0071973">
    <property type="term" value="P:bacterial-type flagellum-dependent cell motility"/>
    <property type="evidence" value="ECO:0007669"/>
    <property type="project" value="InterPro"/>
</dbReference>
<keyword evidence="12" id="KW-0282">Flagellum</keyword>
<keyword evidence="4" id="KW-0813">Transport</keyword>
<keyword evidence="6" id="KW-0145">Chemotaxis</keyword>
<dbReference type="HOGENOM" id="CLU_151160_0_0_7"/>
<reference evidence="12 13" key="1">
    <citation type="journal article" date="2014" name="Genome Biol. Evol.">
        <title>Comparative Genomics of the Campylobacter lari Group.</title>
        <authorList>
            <person name="Miller W.G."/>
            <person name="Yee E."/>
            <person name="Chapman M.H."/>
            <person name="Smith T.P."/>
            <person name="Bono J.L."/>
            <person name="Huynh S."/>
            <person name="Parker C.T."/>
            <person name="Vandamme P."/>
            <person name="Luong K."/>
            <person name="Korlach J."/>
        </authorList>
    </citation>
    <scope>NUCLEOTIDE SEQUENCE [LARGE SCALE GENOMIC DNA]</scope>
    <source>
        <strain evidence="12 13">NCTC 12927</strain>
    </source>
</reference>
<evidence type="ECO:0000313" key="13">
    <source>
        <dbReference type="Proteomes" id="UP000031163"/>
    </source>
</evidence>
<keyword evidence="8" id="KW-0653">Protein transport</keyword>
<evidence type="ECO:0000256" key="1">
    <source>
        <dbReference type="ARBA" id="ARBA00004413"/>
    </source>
</evidence>
<evidence type="ECO:0000256" key="2">
    <source>
        <dbReference type="ARBA" id="ARBA00010004"/>
    </source>
</evidence>
<dbReference type="InterPro" id="IPR053716">
    <property type="entry name" value="Flag_assembly_chemotaxis_eff"/>
</dbReference>
<keyword evidence="12" id="KW-0969">Cilium</keyword>
<sequence>MKSKYSSVIKLRKQELDKAEANLTKTRQKISQCEEELKEAIKTCESLNLVDKGSIILLRSSLKMQEIARDVKKSIKQKLDLFKKELAHNHHLYKRAYLEFEKMKALENEELKKIKKILQKEEEKFIDELAITRHFNKDNQ</sequence>